<keyword evidence="3" id="KW-1185">Reference proteome</keyword>
<comment type="caution">
    <text evidence="2">The sequence shown here is derived from an EMBL/GenBank/DDBJ whole genome shotgun (WGS) entry which is preliminary data.</text>
</comment>
<accession>A0AAP0LI94</accession>
<sequence>MELSLCYSSAALHSGKHEIDEPSLHKSKSTGSLLPFDPEIEKIYRRNKKETRQRNQSSRVQLSDEQSPPMLTTLEISHLRGGLNT</sequence>
<proteinExistence type="predicted"/>
<name>A0AAP0LI94_9MAGN</name>
<gene>
    <name evidence="2" type="ORF">Syun_002240</name>
</gene>
<feature type="compositionally biased region" description="Polar residues" evidence="1">
    <location>
        <begin position="54"/>
        <end position="70"/>
    </location>
</feature>
<reference evidence="2 3" key="1">
    <citation type="submission" date="2024-01" db="EMBL/GenBank/DDBJ databases">
        <title>Genome assemblies of Stephania.</title>
        <authorList>
            <person name="Yang L."/>
        </authorList>
    </citation>
    <scope>NUCLEOTIDE SEQUENCE [LARGE SCALE GENOMIC DNA]</scope>
    <source>
        <strain evidence="2">YNDBR</strain>
        <tissue evidence="2">Leaf</tissue>
    </source>
</reference>
<evidence type="ECO:0000256" key="1">
    <source>
        <dbReference type="SAM" id="MobiDB-lite"/>
    </source>
</evidence>
<evidence type="ECO:0000313" key="2">
    <source>
        <dbReference type="EMBL" id="KAK9170100.1"/>
    </source>
</evidence>
<feature type="region of interest" description="Disordered" evidence="1">
    <location>
        <begin position="16"/>
        <end position="85"/>
    </location>
</feature>
<protein>
    <submittedName>
        <fullName evidence="2">Uncharacterized protein</fullName>
    </submittedName>
</protein>
<dbReference type="Proteomes" id="UP001420932">
    <property type="component" value="Unassembled WGS sequence"/>
</dbReference>
<organism evidence="2 3">
    <name type="scientific">Stephania yunnanensis</name>
    <dbReference type="NCBI Taxonomy" id="152371"/>
    <lineage>
        <taxon>Eukaryota</taxon>
        <taxon>Viridiplantae</taxon>
        <taxon>Streptophyta</taxon>
        <taxon>Embryophyta</taxon>
        <taxon>Tracheophyta</taxon>
        <taxon>Spermatophyta</taxon>
        <taxon>Magnoliopsida</taxon>
        <taxon>Ranunculales</taxon>
        <taxon>Menispermaceae</taxon>
        <taxon>Menispermoideae</taxon>
        <taxon>Cissampelideae</taxon>
        <taxon>Stephania</taxon>
    </lineage>
</organism>
<dbReference type="EMBL" id="JBBNAF010000001">
    <property type="protein sequence ID" value="KAK9170100.1"/>
    <property type="molecule type" value="Genomic_DNA"/>
</dbReference>
<evidence type="ECO:0000313" key="3">
    <source>
        <dbReference type="Proteomes" id="UP001420932"/>
    </source>
</evidence>
<dbReference type="AlphaFoldDB" id="A0AAP0LI94"/>